<feature type="domain" description="DUF4376" evidence="1">
    <location>
        <begin position="80"/>
        <end position="183"/>
    </location>
</feature>
<sequence length="201" mass="23340">MKIYFQKHNLNNYQIYPEPQDKANWIAQDINESELESHVLVEFNGNYQWVEKSADPLARWNGNGWTVDEEKATALLQHEREQICEKINQYRDDRTAGGVYIKPLNKWLDSDTESKTKILGVKMAMDANPKLKINWTCADNSEIELDRNGLMAVIQGILETENANHHTARQHKQAVMQSPTPANYNYRTGWAENYNDIKEKT</sequence>
<gene>
    <name evidence="2" type="ORF">ACFQ02_08165</name>
</gene>
<feature type="non-terminal residue" evidence="2">
    <location>
        <position position="201"/>
    </location>
</feature>
<name>A0ABW3IA21_9PAST</name>
<comment type="caution">
    <text evidence="2">The sequence shown here is derived from an EMBL/GenBank/DDBJ whole genome shotgun (WGS) entry which is preliminary data.</text>
</comment>
<keyword evidence="3" id="KW-1185">Reference proteome</keyword>
<evidence type="ECO:0000259" key="1">
    <source>
        <dbReference type="Pfam" id="PF14301"/>
    </source>
</evidence>
<evidence type="ECO:0000313" key="3">
    <source>
        <dbReference type="Proteomes" id="UP001596996"/>
    </source>
</evidence>
<organism evidence="2 3">
    <name type="scientific">Seminibacterium arietis</name>
    <dbReference type="NCBI Taxonomy" id="1173502"/>
    <lineage>
        <taxon>Bacteria</taxon>
        <taxon>Pseudomonadati</taxon>
        <taxon>Pseudomonadota</taxon>
        <taxon>Gammaproteobacteria</taxon>
        <taxon>Pasteurellales</taxon>
        <taxon>Pasteurellaceae</taxon>
        <taxon>Seminibacterium</taxon>
    </lineage>
</organism>
<dbReference type="EMBL" id="JBHTJN010000016">
    <property type="protein sequence ID" value="MFD0966811.1"/>
    <property type="molecule type" value="Genomic_DNA"/>
</dbReference>
<proteinExistence type="predicted"/>
<dbReference type="Pfam" id="PF14301">
    <property type="entry name" value="DUF4376"/>
    <property type="match status" value="1"/>
</dbReference>
<reference evidence="3" key="1">
    <citation type="journal article" date="2019" name="Int. J. Syst. Evol. Microbiol.">
        <title>The Global Catalogue of Microorganisms (GCM) 10K type strain sequencing project: providing services to taxonomists for standard genome sequencing and annotation.</title>
        <authorList>
            <consortium name="The Broad Institute Genomics Platform"/>
            <consortium name="The Broad Institute Genome Sequencing Center for Infectious Disease"/>
            <person name="Wu L."/>
            <person name="Ma J."/>
        </authorList>
    </citation>
    <scope>NUCLEOTIDE SEQUENCE [LARGE SCALE GENOMIC DNA]</scope>
    <source>
        <strain evidence="3">CCUG 61707</strain>
    </source>
</reference>
<dbReference type="InterPro" id="IPR025484">
    <property type="entry name" value="DUF4376"/>
</dbReference>
<protein>
    <submittedName>
        <fullName evidence="2">DUF4376 domain-containing protein</fullName>
    </submittedName>
</protein>
<accession>A0ABW3IA21</accession>
<evidence type="ECO:0000313" key="2">
    <source>
        <dbReference type="EMBL" id="MFD0966811.1"/>
    </source>
</evidence>
<dbReference type="RefSeq" id="WP_380821613.1">
    <property type="nucleotide sequence ID" value="NZ_JBHTJN010000016.1"/>
</dbReference>
<dbReference type="Proteomes" id="UP001596996">
    <property type="component" value="Unassembled WGS sequence"/>
</dbReference>